<proteinExistence type="predicted"/>
<dbReference type="AlphaFoldDB" id="A0AAW0FBM4"/>
<dbReference type="EMBL" id="JASBNA010000122">
    <property type="protein sequence ID" value="KAK7676322.1"/>
    <property type="molecule type" value="Genomic_DNA"/>
</dbReference>
<feature type="region of interest" description="Disordered" evidence="1">
    <location>
        <begin position="184"/>
        <end position="271"/>
    </location>
</feature>
<feature type="compositionally biased region" description="Acidic residues" evidence="1">
    <location>
        <begin position="240"/>
        <end position="264"/>
    </location>
</feature>
<comment type="caution">
    <text evidence="2">The sequence shown here is derived from an EMBL/GenBank/DDBJ whole genome shotgun (WGS) entry which is preliminary data.</text>
</comment>
<keyword evidence="3" id="KW-1185">Reference proteome</keyword>
<evidence type="ECO:0000313" key="3">
    <source>
        <dbReference type="Proteomes" id="UP001385951"/>
    </source>
</evidence>
<reference evidence="2 3" key="1">
    <citation type="submission" date="2022-09" db="EMBL/GenBank/DDBJ databases">
        <authorList>
            <person name="Palmer J.M."/>
        </authorList>
    </citation>
    <scope>NUCLEOTIDE SEQUENCE [LARGE SCALE GENOMIC DNA]</scope>
    <source>
        <strain evidence="2 3">DSM 7382</strain>
    </source>
</reference>
<sequence>MALSNPHQHIVSHSNEWPTAISILAQSLSKPLSIPQSSGLSHNIPAIVHQLIANQHTQDPTLTPEAGKNDLSSALGAILALLTQLGQLDAKTPAWQSLLTCLLSTLCRLLYQDAHILLDVPFYLARTQHNLDSFYDRGTMVDGQALFIGSRCSNSLNWHTWGTEPEILPPRPEGCAIYHAPSTDSEFSFEEDSEPSVSYTGELSGSTTSDEADGDDNGEVETSTSENDGSQSGKTGTYDSESDESQCYEDYEDDEDGEDDEDDERIQIRPPAWYPRLPCDSYIVPDSPFKRSMELPFFVASDPDSLIQLMTSILYQRYTWCIDAPLVGLEIFSGSPVVRTHIGWLECHGDEAPAVHISRAARETKSSPALGIYDMTNPLDSWAFVQFILSLQDQVNAIASVMGAPEVRDFCWRLDHVNPIADIDDNCYHRSVVHWLSRCSSQFEDTPLSSSASDMPYDGSEEHFQIALKPLLIRDWGWDMLTSDVPSSKSVLFERWVEIIPLAAPSREFTSYNTIRSMISLYDDLTKLSFLPKWNFENPNTDAKCSVFLRPKLNQLLMCHNEKLGLVQSESRSHVLDNDLAAIVEDRLDLILLPTTWNTPTDTGCHHNERIDRHHIWNLLVTSFYVGHDEVIGRDIRFDVDIRLSRNRLTDLLQDTANQNQPLVNVKTTVDLFAHNMTRRAWDYIERETRYYMYVNAVRVKREEERAWANEDRDYACCSWSRSTQEPLYGTCDIVTLRHAFVKVPRPVDHGVVSLPFPADLTFLTNPAETVIDNECLSSASPEPLLLPTILFVSQQPGHDRNSASNRLRIFLTSAVDMYAHLGIKDLPVWGVYIMCNMTCSIILVFRSSEDDETYIFDDKPHSYNLSDPFSALQFAIFLLRIRKESPPLRVPHPTYPIESDLNPPSDWVEAPLVVENNCGFASVPWSKWTNASQDPVPDAYRVPLEAPRVLRLSMSTETLYKYCEA</sequence>
<name>A0AAW0FBM4_9APHY</name>
<dbReference type="Proteomes" id="UP001385951">
    <property type="component" value="Unassembled WGS sequence"/>
</dbReference>
<evidence type="ECO:0000256" key="1">
    <source>
        <dbReference type="SAM" id="MobiDB-lite"/>
    </source>
</evidence>
<organism evidence="2 3">
    <name type="scientific">Cerrena zonata</name>
    <dbReference type="NCBI Taxonomy" id="2478898"/>
    <lineage>
        <taxon>Eukaryota</taxon>
        <taxon>Fungi</taxon>
        <taxon>Dikarya</taxon>
        <taxon>Basidiomycota</taxon>
        <taxon>Agaricomycotina</taxon>
        <taxon>Agaricomycetes</taxon>
        <taxon>Polyporales</taxon>
        <taxon>Cerrenaceae</taxon>
        <taxon>Cerrena</taxon>
    </lineage>
</organism>
<gene>
    <name evidence="2" type="ORF">QCA50_020705</name>
</gene>
<feature type="compositionally biased region" description="Polar residues" evidence="1">
    <location>
        <begin position="220"/>
        <end position="237"/>
    </location>
</feature>
<accession>A0AAW0FBM4</accession>
<feature type="compositionally biased region" description="Acidic residues" evidence="1">
    <location>
        <begin position="210"/>
        <end position="219"/>
    </location>
</feature>
<protein>
    <submittedName>
        <fullName evidence="2">Uncharacterized protein</fullName>
    </submittedName>
</protein>
<evidence type="ECO:0000313" key="2">
    <source>
        <dbReference type="EMBL" id="KAK7676322.1"/>
    </source>
</evidence>
<feature type="compositionally biased region" description="Polar residues" evidence="1">
    <location>
        <begin position="199"/>
        <end position="209"/>
    </location>
</feature>